<evidence type="ECO:0000256" key="5">
    <source>
        <dbReference type="ARBA" id="ARBA00022840"/>
    </source>
</evidence>
<dbReference type="GO" id="GO:0005829">
    <property type="term" value="C:cytosol"/>
    <property type="evidence" value="ECO:0007669"/>
    <property type="project" value="TreeGrafter"/>
</dbReference>
<dbReference type="GO" id="GO:0006220">
    <property type="term" value="P:pyrimidine nucleotide metabolic process"/>
    <property type="evidence" value="ECO:0007669"/>
    <property type="project" value="UniProtKB-UniRule"/>
</dbReference>
<protein>
    <recommendedName>
        <fullName evidence="8">Cytidylate kinase</fullName>
        <shortName evidence="8">CK</shortName>
        <ecNumber evidence="8">2.7.4.25</ecNumber>
    </recommendedName>
    <alternativeName>
        <fullName evidence="8">Cytidine monophosphate kinase</fullName>
        <shortName evidence="8">CMP kinase</shortName>
    </alternativeName>
</protein>
<evidence type="ECO:0000256" key="6">
    <source>
        <dbReference type="ARBA" id="ARBA00047615"/>
    </source>
</evidence>
<dbReference type="PANTHER" id="PTHR21299">
    <property type="entry name" value="CYTIDYLATE KINASE/PANTOATE-BETA-ALANINE LIGASE"/>
    <property type="match status" value="1"/>
</dbReference>
<dbReference type="InterPro" id="IPR027417">
    <property type="entry name" value="P-loop_NTPase"/>
</dbReference>
<keyword evidence="8" id="KW-0963">Cytoplasm</keyword>
<dbReference type="EC" id="2.7.4.25" evidence="8"/>
<reference evidence="10 11" key="1">
    <citation type="journal article" date="2016" name="Nat. Commun.">
        <title>Thousands of microbial genomes shed light on interconnected biogeochemical processes in an aquifer system.</title>
        <authorList>
            <person name="Anantharaman K."/>
            <person name="Brown C.T."/>
            <person name="Hug L.A."/>
            <person name="Sharon I."/>
            <person name="Castelle C.J."/>
            <person name="Probst A.J."/>
            <person name="Thomas B.C."/>
            <person name="Singh A."/>
            <person name="Wilkins M.J."/>
            <person name="Karaoz U."/>
            <person name="Brodie E.L."/>
            <person name="Williams K.H."/>
            <person name="Hubbard S.S."/>
            <person name="Banfield J.F."/>
        </authorList>
    </citation>
    <scope>NUCLEOTIDE SEQUENCE [LARGE SCALE GENOMIC DNA]</scope>
</reference>
<evidence type="ECO:0000256" key="8">
    <source>
        <dbReference type="HAMAP-Rule" id="MF_00238"/>
    </source>
</evidence>
<comment type="catalytic activity">
    <reaction evidence="6 8">
        <text>dCMP + ATP = dCDP + ADP</text>
        <dbReference type="Rhea" id="RHEA:25094"/>
        <dbReference type="ChEBI" id="CHEBI:30616"/>
        <dbReference type="ChEBI" id="CHEBI:57566"/>
        <dbReference type="ChEBI" id="CHEBI:58593"/>
        <dbReference type="ChEBI" id="CHEBI:456216"/>
        <dbReference type="EC" id="2.7.4.25"/>
    </reaction>
</comment>
<name>A0A1F6BE66_9BACT</name>
<organism evidence="10 11">
    <name type="scientific">Candidatus Gottesmanbacteria bacterium RIFOXYB1_FULL_47_11</name>
    <dbReference type="NCBI Taxonomy" id="1798401"/>
    <lineage>
        <taxon>Bacteria</taxon>
        <taxon>Candidatus Gottesmaniibacteriota</taxon>
    </lineage>
</organism>
<keyword evidence="2 8" id="KW-0808">Transferase</keyword>
<dbReference type="SUPFAM" id="SSF52540">
    <property type="entry name" value="P-loop containing nucleoside triphosphate hydrolases"/>
    <property type="match status" value="1"/>
</dbReference>
<dbReference type="AlphaFoldDB" id="A0A1F6BE66"/>
<dbReference type="GO" id="GO:0005524">
    <property type="term" value="F:ATP binding"/>
    <property type="evidence" value="ECO:0007669"/>
    <property type="project" value="UniProtKB-UniRule"/>
</dbReference>
<evidence type="ECO:0000256" key="2">
    <source>
        <dbReference type="ARBA" id="ARBA00022679"/>
    </source>
</evidence>
<dbReference type="Gene3D" id="3.40.50.300">
    <property type="entry name" value="P-loop containing nucleotide triphosphate hydrolases"/>
    <property type="match status" value="1"/>
</dbReference>
<comment type="caution">
    <text evidence="8">Lacks conserved residue(s) required for the propagation of feature annotation.</text>
</comment>
<evidence type="ECO:0000256" key="1">
    <source>
        <dbReference type="ARBA" id="ARBA00009427"/>
    </source>
</evidence>
<comment type="caution">
    <text evidence="10">The sequence shown here is derived from an EMBL/GenBank/DDBJ whole genome shotgun (WGS) entry which is preliminary data.</text>
</comment>
<comment type="similarity">
    <text evidence="1 8">Belongs to the cytidylate kinase family. Type 1 subfamily.</text>
</comment>
<dbReference type="CDD" id="cd02020">
    <property type="entry name" value="CMPK"/>
    <property type="match status" value="1"/>
</dbReference>
<dbReference type="InterPro" id="IPR003136">
    <property type="entry name" value="Cytidylate_kin"/>
</dbReference>
<dbReference type="InterPro" id="IPR011994">
    <property type="entry name" value="Cytidylate_kinase_dom"/>
</dbReference>
<dbReference type="GO" id="GO:0036431">
    <property type="term" value="F:dCMP kinase activity"/>
    <property type="evidence" value="ECO:0007669"/>
    <property type="project" value="InterPro"/>
</dbReference>
<evidence type="ECO:0000256" key="3">
    <source>
        <dbReference type="ARBA" id="ARBA00022741"/>
    </source>
</evidence>
<dbReference type="Pfam" id="PF02224">
    <property type="entry name" value="Cytidylate_kin"/>
    <property type="match status" value="1"/>
</dbReference>
<dbReference type="GO" id="GO:0036430">
    <property type="term" value="F:CMP kinase activity"/>
    <property type="evidence" value="ECO:0007669"/>
    <property type="project" value="RHEA"/>
</dbReference>
<comment type="subcellular location">
    <subcellularLocation>
        <location evidence="8">Cytoplasm</location>
    </subcellularLocation>
</comment>
<sequence length="229" mass="25655">MDNPLQIAIDGPVSSGKSDISGRLAKELGLTYLYTGAMYRALAWICVQEGVSFKDAPNVYPLLAKYSIDLRPPAKDGSHGFAVWVGNTDVTDKLFTPAMSQGSSDVSTIPQVRKFMVARQQELARGKSVVMEGRDIGLRVLPQAQLKIYLTASLEERARRRWNQYKTKDPTKTLAQEIDETKIRDTQDTSRAADPLQKLPDAWELDTTDMTQEQVVDAIIQELKRRNLL</sequence>
<accession>A0A1F6BE66</accession>
<evidence type="ECO:0000313" key="11">
    <source>
        <dbReference type="Proteomes" id="UP000176186"/>
    </source>
</evidence>
<proteinExistence type="inferred from homology"/>
<dbReference type="GO" id="GO:0015949">
    <property type="term" value="P:nucleobase-containing small molecule interconversion"/>
    <property type="evidence" value="ECO:0007669"/>
    <property type="project" value="TreeGrafter"/>
</dbReference>
<evidence type="ECO:0000256" key="7">
    <source>
        <dbReference type="ARBA" id="ARBA00048478"/>
    </source>
</evidence>
<comment type="catalytic activity">
    <reaction evidence="7 8">
        <text>CMP + ATP = CDP + ADP</text>
        <dbReference type="Rhea" id="RHEA:11600"/>
        <dbReference type="ChEBI" id="CHEBI:30616"/>
        <dbReference type="ChEBI" id="CHEBI:58069"/>
        <dbReference type="ChEBI" id="CHEBI:60377"/>
        <dbReference type="ChEBI" id="CHEBI:456216"/>
        <dbReference type="EC" id="2.7.4.25"/>
    </reaction>
</comment>
<feature type="domain" description="Cytidylate kinase" evidence="9">
    <location>
        <begin position="7"/>
        <end position="224"/>
    </location>
</feature>
<dbReference type="NCBIfam" id="TIGR00017">
    <property type="entry name" value="cmk"/>
    <property type="match status" value="1"/>
</dbReference>
<keyword evidence="3 8" id="KW-0547">Nucleotide-binding</keyword>
<dbReference type="STRING" id="1798401.A2363_02315"/>
<dbReference type="PANTHER" id="PTHR21299:SF2">
    <property type="entry name" value="CYTIDYLATE KINASE"/>
    <property type="match status" value="1"/>
</dbReference>
<evidence type="ECO:0000259" key="9">
    <source>
        <dbReference type="Pfam" id="PF02224"/>
    </source>
</evidence>
<evidence type="ECO:0000256" key="4">
    <source>
        <dbReference type="ARBA" id="ARBA00022777"/>
    </source>
</evidence>
<evidence type="ECO:0000313" key="10">
    <source>
        <dbReference type="EMBL" id="OGG35241.1"/>
    </source>
</evidence>
<keyword evidence="4 8" id="KW-0418">Kinase</keyword>
<keyword evidence="5 8" id="KW-0067">ATP-binding</keyword>
<dbReference type="HAMAP" id="MF_00238">
    <property type="entry name" value="Cytidyl_kinase_type1"/>
    <property type="match status" value="1"/>
</dbReference>
<dbReference type="EMBL" id="MFKE01000016">
    <property type="protein sequence ID" value="OGG35241.1"/>
    <property type="molecule type" value="Genomic_DNA"/>
</dbReference>
<dbReference type="Proteomes" id="UP000176186">
    <property type="component" value="Unassembled WGS sequence"/>
</dbReference>
<gene>
    <name evidence="8" type="primary">cmk</name>
    <name evidence="10" type="ORF">A2363_02315</name>
</gene>